<keyword evidence="4" id="KW-1185">Reference proteome</keyword>
<dbReference type="Pfam" id="PF08681">
    <property type="entry name" value="TacA1"/>
    <property type="match status" value="1"/>
</dbReference>
<comment type="caution">
    <text evidence="3">The sequence shown here is derived from an EMBL/GenBank/DDBJ whole genome shotgun (WGS) entry which is preliminary data.</text>
</comment>
<evidence type="ECO:0000313" key="3">
    <source>
        <dbReference type="EMBL" id="NDY55771.1"/>
    </source>
</evidence>
<evidence type="ECO:0000313" key="4">
    <source>
        <dbReference type="Proteomes" id="UP000469724"/>
    </source>
</evidence>
<dbReference type="SUPFAM" id="SSF47598">
    <property type="entry name" value="Ribbon-helix-helix"/>
    <property type="match status" value="1"/>
</dbReference>
<gene>
    <name evidence="3" type="ORF">G3N56_03315</name>
</gene>
<dbReference type="NCBIfam" id="NF041551">
    <property type="entry name" value="YlcI_YnfO_N"/>
    <property type="match status" value="1"/>
</dbReference>
<dbReference type="InterPro" id="IPR014795">
    <property type="entry name" value="TacA_1-like"/>
</dbReference>
<reference evidence="3 4" key="1">
    <citation type="submission" date="2020-02" db="EMBL/GenBank/DDBJ databases">
        <title>Comparative genomics of sulfur disproportionating microorganisms.</title>
        <authorList>
            <person name="Ward L.M."/>
            <person name="Bertran E."/>
            <person name="Johnston D.T."/>
        </authorList>
    </citation>
    <scope>NUCLEOTIDE SEQUENCE [LARGE SCALE GENOMIC DNA]</scope>
    <source>
        <strain evidence="3 4">DSM 3696</strain>
    </source>
</reference>
<dbReference type="PANTHER" id="PTHR35401">
    <property type="entry name" value="COPG FAMILY HELIX-TURN-HELIX PROTEIN-RELATED-RELATED"/>
    <property type="match status" value="1"/>
</dbReference>
<sequence>MNSRNTTARLEARLPGEIHALLKRAAELQGRSLTDFVVTAASEAARKTIEDMEILRLSADDQLRIAQAVLDPPSPVPALVRAAKRHRERVDPA</sequence>
<dbReference type="GO" id="GO:0006355">
    <property type="term" value="P:regulation of DNA-templated transcription"/>
    <property type="evidence" value="ECO:0007669"/>
    <property type="project" value="InterPro"/>
</dbReference>
<dbReference type="Gene3D" id="1.20.5.780">
    <property type="entry name" value="Single helix bin"/>
    <property type="match status" value="1"/>
</dbReference>
<comment type="similarity">
    <text evidence="2">Belongs to the TacA antitoxin family.</text>
</comment>
<dbReference type="AlphaFoldDB" id="A0A7K3NHT8"/>
<protein>
    <submittedName>
        <fullName evidence="3">DUF1778 domain-containing protein</fullName>
    </submittedName>
</protein>
<organism evidence="3 4">
    <name type="scientific">Desulfolutivibrio sulfodismutans</name>
    <dbReference type="NCBI Taxonomy" id="63561"/>
    <lineage>
        <taxon>Bacteria</taxon>
        <taxon>Pseudomonadati</taxon>
        <taxon>Thermodesulfobacteriota</taxon>
        <taxon>Desulfovibrionia</taxon>
        <taxon>Desulfovibrionales</taxon>
        <taxon>Desulfovibrionaceae</taxon>
        <taxon>Desulfolutivibrio</taxon>
    </lineage>
</organism>
<evidence type="ECO:0000256" key="2">
    <source>
        <dbReference type="ARBA" id="ARBA00049988"/>
    </source>
</evidence>
<dbReference type="EMBL" id="JAAGRQ010000009">
    <property type="protein sequence ID" value="NDY55771.1"/>
    <property type="molecule type" value="Genomic_DNA"/>
</dbReference>
<evidence type="ECO:0000256" key="1">
    <source>
        <dbReference type="ARBA" id="ARBA00022649"/>
    </source>
</evidence>
<dbReference type="InterPro" id="IPR010985">
    <property type="entry name" value="Ribbon_hlx_hlx"/>
</dbReference>
<name>A0A7K3NHT8_9BACT</name>
<dbReference type="Proteomes" id="UP000469724">
    <property type="component" value="Unassembled WGS sequence"/>
</dbReference>
<accession>A0A7K3NHT8</accession>
<dbReference type="PANTHER" id="PTHR35401:SF2">
    <property type="entry name" value="ABC-TYPE TRANSPORT SYSTEM"/>
    <property type="match status" value="1"/>
</dbReference>
<proteinExistence type="inferred from homology"/>
<keyword evidence="1" id="KW-1277">Toxin-antitoxin system</keyword>